<keyword evidence="2" id="KW-1185">Reference proteome</keyword>
<dbReference type="Gene3D" id="1.10.238.10">
    <property type="entry name" value="EF-hand"/>
    <property type="match status" value="1"/>
</dbReference>
<evidence type="ECO:0000313" key="2">
    <source>
        <dbReference type="Proteomes" id="UP000824782"/>
    </source>
</evidence>
<comment type="caution">
    <text evidence="1">The sequence shown here is derived from an EMBL/GenBank/DDBJ whole genome shotgun (WGS) entry which is preliminary data.</text>
</comment>
<dbReference type="InterPro" id="IPR011992">
    <property type="entry name" value="EF-hand-dom_pair"/>
</dbReference>
<gene>
    <name evidence="1" type="ORF">GDO81_018139</name>
</gene>
<dbReference type="Proteomes" id="UP000824782">
    <property type="component" value="Unassembled WGS sequence"/>
</dbReference>
<reference evidence="1" key="1">
    <citation type="thesis" date="2020" institute="ProQuest LLC" country="789 East Eisenhower Parkway, Ann Arbor, MI, USA">
        <title>Comparative Genomics and Chromosome Evolution.</title>
        <authorList>
            <person name="Mudd A.B."/>
        </authorList>
    </citation>
    <scope>NUCLEOTIDE SEQUENCE</scope>
    <source>
        <strain evidence="1">237g6f4</strain>
        <tissue evidence="1">Blood</tissue>
    </source>
</reference>
<dbReference type="AlphaFoldDB" id="A0AAV7A5B0"/>
<protein>
    <submittedName>
        <fullName evidence="1">Uncharacterized protein</fullName>
    </submittedName>
</protein>
<dbReference type="SUPFAM" id="SSF47473">
    <property type="entry name" value="EF-hand"/>
    <property type="match status" value="1"/>
</dbReference>
<sequence length="96" mass="10875">MEKTFMGCIKCLFDLFDMHAPNGTASREETDKFIKEQFQNILKNPKDEKTAKELLEKVNALKEKGITKEDYANLICACVNKYAKDLIGSAPEKNAN</sequence>
<name>A0AAV7A5B0_ENGPU</name>
<proteinExistence type="predicted"/>
<evidence type="ECO:0000313" key="1">
    <source>
        <dbReference type="EMBL" id="KAG8556624.1"/>
    </source>
</evidence>
<dbReference type="EMBL" id="WNYA01000009">
    <property type="protein sequence ID" value="KAG8556624.1"/>
    <property type="molecule type" value="Genomic_DNA"/>
</dbReference>
<accession>A0AAV7A5B0</accession>
<organism evidence="1 2">
    <name type="scientific">Engystomops pustulosus</name>
    <name type="common">Tungara frog</name>
    <name type="synonym">Physalaemus pustulosus</name>
    <dbReference type="NCBI Taxonomy" id="76066"/>
    <lineage>
        <taxon>Eukaryota</taxon>
        <taxon>Metazoa</taxon>
        <taxon>Chordata</taxon>
        <taxon>Craniata</taxon>
        <taxon>Vertebrata</taxon>
        <taxon>Euteleostomi</taxon>
        <taxon>Amphibia</taxon>
        <taxon>Batrachia</taxon>
        <taxon>Anura</taxon>
        <taxon>Neobatrachia</taxon>
        <taxon>Hyloidea</taxon>
        <taxon>Leptodactylidae</taxon>
        <taxon>Leiuperinae</taxon>
        <taxon>Engystomops</taxon>
    </lineage>
</organism>